<keyword evidence="3" id="KW-1185">Reference proteome</keyword>
<organism evidence="2 3">
    <name type="scientific">Saccharopolyspora erythraea</name>
    <name type="common">Streptomyces erythraeus</name>
    <dbReference type="NCBI Taxonomy" id="1836"/>
    <lineage>
        <taxon>Bacteria</taxon>
        <taxon>Bacillati</taxon>
        <taxon>Actinomycetota</taxon>
        <taxon>Actinomycetes</taxon>
        <taxon>Pseudonocardiales</taxon>
        <taxon>Pseudonocardiaceae</taxon>
        <taxon>Saccharopolyspora</taxon>
    </lineage>
</organism>
<name>A0ABN1C346_SACER</name>
<dbReference type="RefSeq" id="WP_009942815.1">
    <property type="nucleotide sequence ID" value="NZ_BAAAGS010000003.1"/>
</dbReference>
<reference evidence="2 3" key="1">
    <citation type="journal article" date="2019" name="Int. J. Syst. Evol. Microbiol.">
        <title>The Global Catalogue of Microorganisms (GCM) 10K type strain sequencing project: providing services to taxonomists for standard genome sequencing and annotation.</title>
        <authorList>
            <consortium name="The Broad Institute Genomics Platform"/>
            <consortium name="The Broad Institute Genome Sequencing Center for Infectious Disease"/>
            <person name="Wu L."/>
            <person name="Ma J."/>
        </authorList>
    </citation>
    <scope>NUCLEOTIDE SEQUENCE [LARGE SCALE GENOMIC DNA]</scope>
    <source>
        <strain evidence="2 3">JCM 10303</strain>
    </source>
</reference>
<evidence type="ECO:0000313" key="2">
    <source>
        <dbReference type="EMBL" id="GAA0510827.1"/>
    </source>
</evidence>
<gene>
    <name evidence="2" type="ORF">GCM10009533_07090</name>
</gene>
<evidence type="ECO:0000313" key="3">
    <source>
        <dbReference type="Proteomes" id="UP001500729"/>
    </source>
</evidence>
<feature type="region of interest" description="Disordered" evidence="1">
    <location>
        <begin position="1"/>
        <end position="41"/>
    </location>
</feature>
<accession>A0ABN1C346</accession>
<dbReference type="EMBL" id="BAAAGS010000003">
    <property type="protein sequence ID" value="GAA0510827.1"/>
    <property type="molecule type" value="Genomic_DNA"/>
</dbReference>
<dbReference type="Proteomes" id="UP001500729">
    <property type="component" value="Unassembled WGS sequence"/>
</dbReference>
<proteinExistence type="predicted"/>
<evidence type="ECO:0000256" key="1">
    <source>
        <dbReference type="SAM" id="MobiDB-lite"/>
    </source>
</evidence>
<sequence>MEELSNAVGELLAGVDSPVGQAPGLTQRLEDRSATPADASFTDYPICCT</sequence>
<protein>
    <submittedName>
        <fullName evidence="2">Uncharacterized protein</fullName>
    </submittedName>
</protein>
<comment type="caution">
    <text evidence="2">The sequence shown here is derived from an EMBL/GenBank/DDBJ whole genome shotgun (WGS) entry which is preliminary data.</text>
</comment>